<dbReference type="InterPro" id="IPR012171">
    <property type="entry name" value="Fatty_acid_desaturase"/>
</dbReference>
<dbReference type="Proteomes" id="UP001221142">
    <property type="component" value="Unassembled WGS sequence"/>
</dbReference>
<dbReference type="EMBL" id="JARKIF010000001">
    <property type="protein sequence ID" value="KAJ7650204.1"/>
    <property type="molecule type" value="Genomic_DNA"/>
</dbReference>
<feature type="transmembrane region" description="Helical" evidence="1">
    <location>
        <begin position="244"/>
        <end position="264"/>
    </location>
</feature>
<name>A0AAD7G2A2_9AGAR</name>
<evidence type="ECO:0000259" key="2">
    <source>
        <dbReference type="Pfam" id="PF00487"/>
    </source>
</evidence>
<feature type="transmembrane region" description="Helical" evidence="1">
    <location>
        <begin position="28"/>
        <end position="50"/>
    </location>
</feature>
<gene>
    <name evidence="3" type="ORF">FB45DRAFT_887262</name>
</gene>
<feature type="transmembrane region" description="Helical" evidence="1">
    <location>
        <begin position="70"/>
        <end position="86"/>
    </location>
</feature>
<keyword evidence="1" id="KW-0812">Transmembrane</keyword>
<keyword evidence="1" id="KW-0472">Membrane</keyword>
<keyword evidence="4" id="KW-1185">Reference proteome</keyword>
<evidence type="ECO:0000256" key="1">
    <source>
        <dbReference type="SAM" id="Phobius"/>
    </source>
</evidence>
<protein>
    <submittedName>
        <fullName evidence="3">Fatty acid desaturase-domain-containing protein</fullName>
    </submittedName>
</protein>
<dbReference type="CDD" id="cd03507">
    <property type="entry name" value="Delta12-FADS-like"/>
    <property type="match status" value="1"/>
</dbReference>
<accession>A0AAD7G2A2</accession>
<dbReference type="AlphaFoldDB" id="A0AAD7G2A2"/>
<comment type="caution">
    <text evidence="3">The sequence shown here is derived from an EMBL/GenBank/DDBJ whole genome shotgun (WGS) entry which is preliminary data.</text>
</comment>
<dbReference type="GO" id="GO:0016491">
    <property type="term" value="F:oxidoreductase activity"/>
    <property type="evidence" value="ECO:0007669"/>
    <property type="project" value="InterPro"/>
</dbReference>
<reference evidence="3" key="1">
    <citation type="submission" date="2023-03" db="EMBL/GenBank/DDBJ databases">
        <title>Massive genome expansion in bonnet fungi (Mycena s.s.) driven by repeated elements and novel gene families across ecological guilds.</title>
        <authorList>
            <consortium name="Lawrence Berkeley National Laboratory"/>
            <person name="Harder C.B."/>
            <person name="Miyauchi S."/>
            <person name="Viragh M."/>
            <person name="Kuo A."/>
            <person name="Thoen E."/>
            <person name="Andreopoulos B."/>
            <person name="Lu D."/>
            <person name="Skrede I."/>
            <person name="Drula E."/>
            <person name="Henrissat B."/>
            <person name="Morin E."/>
            <person name="Kohler A."/>
            <person name="Barry K."/>
            <person name="LaButti K."/>
            <person name="Morin E."/>
            <person name="Salamov A."/>
            <person name="Lipzen A."/>
            <person name="Mereny Z."/>
            <person name="Hegedus B."/>
            <person name="Baldrian P."/>
            <person name="Stursova M."/>
            <person name="Weitz H."/>
            <person name="Taylor A."/>
            <person name="Grigoriev I.V."/>
            <person name="Nagy L.G."/>
            <person name="Martin F."/>
            <person name="Kauserud H."/>
        </authorList>
    </citation>
    <scope>NUCLEOTIDE SEQUENCE</scope>
    <source>
        <strain evidence="3">9284</strain>
    </source>
</reference>
<feature type="transmembrane region" description="Helical" evidence="1">
    <location>
        <begin position="216"/>
        <end position="238"/>
    </location>
</feature>
<keyword evidence="1" id="KW-1133">Transmembrane helix</keyword>
<evidence type="ECO:0000313" key="3">
    <source>
        <dbReference type="EMBL" id="KAJ7650204.1"/>
    </source>
</evidence>
<dbReference type="PANTHER" id="PTHR32100">
    <property type="entry name" value="OMEGA-6 FATTY ACID DESATURASE, CHLOROPLASTIC"/>
    <property type="match status" value="1"/>
</dbReference>
<proteinExistence type="predicted"/>
<sequence>MKEIRAAIPAQYFVLNTFKATSYLARDLALACCAWTFATAIDPCFAHLIAGPSVLSPVLWNILRLSAWSLYWWFQGLIFTGIWVLGHECGHGAFSLNKTANDTIGFVIHSLLFTPYFSWKISHHRHHVYHASMTRDETYVPSTRSDRGIPQDTGDIDYDEIFGDTPLYTLFLLIRQQLVGFPAYLLFNVSGQQWYPKGTNHFNPASILFTPNQRKAVVLSNLGVGFATCCLIYAVSILGPAMVVNLYVIPWLLVTHWFVMITYLQHTDPRTPHFRGPAWTFQRGAVATVDRPNFLGWQGSFFLHNVVQCHTIHHFFPKIPFYNAPQATRHLKAFLGDHYVSSDTPAFQALWDNYNRCQFVEDQGDVVFYKDKQGRSVYRDA</sequence>
<feature type="domain" description="Fatty acid desaturase" evidence="2">
    <location>
        <begin position="67"/>
        <end position="341"/>
    </location>
</feature>
<evidence type="ECO:0000313" key="4">
    <source>
        <dbReference type="Proteomes" id="UP001221142"/>
    </source>
</evidence>
<organism evidence="3 4">
    <name type="scientific">Roridomyces roridus</name>
    <dbReference type="NCBI Taxonomy" id="1738132"/>
    <lineage>
        <taxon>Eukaryota</taxon>
        <taxon>Fungi</taxon>
        <taxon>Dikarya</taxon>
        <taxon>Basidiomycota</taxon>
        <taxon>Agaricomycotina</taxon>
        <taxon>Agaricomycetes</taxon>
        <taxon>Agaricomycetidae</taxon>
        <taxon>Agaricales</taxon>
        <taxon>Marasmiineae</taxon>
        <taxon>Mycenaceae</taxon>
        <taxon>Roridomyces</taxon>
    </lineage>
</organism>
<dbReference type="InterPro" id="IPR005804">
    <property type="entry name" value="FA_desaturase_dom"/>
</dbReference>
<dbReference type="Pfam" id="PF00487">
    <property type="entry name" value="FA_desaturase"/>
    <property type="match status" value="1"/>
</dbReference>
<dbReference type="GO" id="GO:0006629">
    <property type="term" value="P:lipid metabolic process"/>
    <property type="evidence" value="ECO:0007669"/>
    <property type="project" value="InterPro"/>
</dbReference>